<dbReference type="InterPro" id="IPR011635">
    <property type="entry name" value="CARDB"/>
</dbReference>
<dbReference type="RefSeq" id="WP_130255080.1">
    <property type="nucleotide sequence ID" value="NZ_PPSX01000023.1"/>
</dbReference>
<gene>
    <name evidence="4" type="ORF">C1E23_08095</name>
</gene>
<name>A0A4Q7IPW0_9GAMM</name>
<dbReference type="Gene3D" id="2.60.40.10">
    <property type="entry name" value="Immunoglobulins"/>
    <property type="match status" value="13"/>
</dbReference>
<feature type="domain" description="Dystroglycan-type cadherin-like" evidence="3">
    <location>
        <begin position="476"/>
        <end position="568"/>
    </location>
</feature>
<reference evidence="4 5" key="1">
    <citation type="submission" date="2018-01" db="EMBL/GenBank/DDBJ databases">
        <title>Co-occurrence of chitin degradation, pigmentation and bioactivity in marine Pseudoalteromonas.</title>
        <authorList>
            <person name="Paulsen S."/>
            <person name="Gram L."/>
            <person name="Machado H."/>
        </authorList>
    </citation>
    <scope>NUCLEOTIDE SEQUENCE [LARGE SCALE GENOMIC DNA]</scope>
    <source>
        <strain evidence="4 5">S3898</strain>
    </source>
</reference>
<dbReference type="PANTHER" id="PTHR24273:SF32">
    <property type="entry name" value="HYALIN"/>
    <property type="match status" value="1"/>
</dbReference>
<dbReference type="SUPFAM" id="SSF53300">
    <property type="entry name" value="vWA-like"/>
    <property type="match status" value="1"/>
</dbReference>
<evidence type="ECO:0000256" key="1">
    <source>
        <dbReference type="SAM" id="SignalP"/>
    </source>
</evidence>
<evidence type="ECO:0000313" key="5">
    <source>
        <dbReference type="Proteomes" id="UP000291338"/>
    </source>
</evidence>
<dbReference type="InterPro" id="IPR026588">
    <property type="entry name" value="Choice_anch_A"/>
</dbReference>
<accession>A0A4Q7IPW0</accession>
<comment type="caution">
    <text evidence="4">The sequence shown here is derived from an EMBL/GenBank/DDBJ whole genome shotgun (WGS) entry which is preliminary data.</text>
</comment>
<feature type="domain" description="Cadherin" evidence="2">
    <location>
        <begin position="496"/>
        <end position="568"/>
    </location>
</feature>
<dbReference type="Pfam" id="PF20597">
    <property type="entry name" value="pAdhesive_15"/>
    <property type="match status" value="1"/>
</dbReference>
<organism evidence="4 5">
    <name type="scientific">Pseudoalteromonas phenolica</name>
    <dbReference type="NCBI Taxonomy" id="161398"/>
    <lineage>
        <taxon>Bacteria</taxon>
        <taxon>Pseudomonadati</taxon>
        <taxon>Pseudomonadota</taxon>
        <taxon>Gammaproteobacteria</taxon>
        <taxon>Alteromonadales</taxon>
        <taxon>Pseudoalteromonadaceae</taxon>
        <taxon>Pseudoalteromonas</taxon>
    </lineage>
</organism>
<feature type="domain" description="Cadherin" evidence="2">
    <location>
        <begin position="405"/>
        <end position="476"/>
    </location>
</feature>
<dbReference type="InterPro" id="IPR015919">
    <property type="entry name" value="Cadherin-like_sf"/>
</dbReference>
<feature type="domain" description="Dystroglycan-type cadherin-like" evidence="3">
    <location>
        <begin position="1559"/>
        <end position="1649"/>
    </location>
</feature>
<dbReference type="SUPFAM" id="SSF49313">
    <property type="entry name" value="Cadherin-like"/>
    <property type="match status" value="11"/>
</dbReference>
<dbReference type="Pfam" id="PF05345">
    <property type="entry name" value="He_PIG"/>
    <property type="match status" value="12"/>
</dbReference>
<dbReference type="Pfam" id="PF07705">
    <property type="entry name" value="CARDB"/>
    <property type="match status" value="1"/>
</dbReference>
<dbReference type="Proteomes" id="UP000291338">
    <property type="component" value="Unassembled WGS sequence"/>
</dbReference>
<keyword evidence="1" id="KW-0732">Signal</keyword>
<dbReference type="InterPro" id="IPR013783">
    <property type="entry name" value="Ig-like_fold"/>
</dbReference>
<feature type="domain" description="Dystroglycan-type cadherin-like" evidence="3">
    <location>
        <begin position="1378"/>
        <end position="1470"/>
    </location>
</feature>
<dbReference type="GO" id="GO:0005509">
    <property type="term" value="F:calcium ion binding"/>
    <property type="evidence" value="ECO:0007669"/>
    <property type="project" value="InterPro"/>
</dbReference>
<dbReference type="EMBL" id="PPSX01000023">
    <property type="protein sequence ID" value="RZQ53599.1"/>
    <property type="molecule type" value="Genomic_DNA"/>
</dbReference>
<dbReference type="InterPro" id="IPR002126">
    <property type="entry name" value="Cadherin-like_dom"/>
</dbReference>
<dbReference type="SMART" id="SM00112">
    <property type="entry name" value="CA"/>
    <property type="match status" value="3"/>
</dbReference>
<dbReference type="InterPro" id="IPR036465">
    <property type="entry name" value="vWFA_dom_sf"/>
</dbReference>
<feature type="domain" description="Dystroglycan-type cadherin-like" evidence="3">
    <location>
        <begin position="1651"/>
        <end position="1741"/>
    </location>
</feature>
<feature type="domain" description="Cadherin" evidence="2">
    <location>
        <begin position="313"/>
        <end position="385"/>
    </location>
</feature>
<proteinExistence type="predicted"/>
<feature type="signal peptide" evidence="1">
    <location>
        <begin position="1"/>
        <end position="19"/>
    </location>
</feature>
<dbReference type="SMART" id="SM00736">
    <property type="entry name" value="CADG"/>
    <property type="match status" value="4"/>
</dbReference>
<dbReference type="NCBIfam" id="TIGR04215">
    <property type="entry name" value="choice_anch_A"/>
    <property type="match status" value="1"/>
</dbReference>
<evidence type="ECO:0000259" key="2">
    <source>
        <dbReference type="SMART" id="SM00112"/>
    </source>
</evidence>
<feature type="chain" id="PRO_5020591005" evidence="1">
    <location>
        <begin position="20"/>
        <end position="1746"/>
    </location>
</feature>
<dbReference type="InterPro" id="IPR006644">
    <property type="entry name" value="Cadg"/>
</dbReference>
<evidence type="ECO:0000313" key="4">
    <source>
        <dbReference type="EMBL" id="RZQ53599.1"/>
    </source>
</evidence>
<protein>
    <submittedName>
        <fullName evidence="4">Uncharacterized protein</fullName>
    </submittedName>
</protein>
<sequence>MKRTLKFVIPMVAAFSTQAIEPLSQQTDNELAAANHYSAYVFGDFSAGSGNTTGALGVGGNLSIGGYSVATDSKTLTSGYGLVVEGRGHFSSGRLYGGKVRVQGEVDFSYAVLEGLPSGTEIENQPLASSISQTKAYYQDVSKQLSEAPSNGSTEFKWSGLYFKGDCSSLNQVFSVDGAQLGRAHTFDVSCIPDNANVIFNITGDSLVFQNKSLSTLIPHRENTIFNFHQANFIRTAGISIEGVVLAPNANIEAPHGDAQATVIAQSWTGSMHLGSVRFKGDLSDLVSFNEAPVIISEPLLQIVWPNDYSYAVVAEDADQDPISYELLSAPEKATINQWTGLISWPASEVEPGQYAFSVKASDDEGAFDTQNFVVTVNAPDNYAPEIVSSPVLTADIYTQYQYLVEAIDRDNDKLTFSLEQAPNGMIIDPVSGVIDWPVGVDQTGQQLVVVSVTDGKASDKQSFNIEVSAPNNEAPTITSIPVLETVVGEYYQYPVTATDPNSDPLSFSLIEAPVGMQINAQTGLIDFVSDSVQLGTHTVTVKVTDAPGLSDTQSFQLSVVEQGNLAPVITSPAVNLVDEQQAYQYQVVATDDRDSVLNYSLTHAPQGMVIDPASGLITWPAVDLAPQGRMLENNYCRIVQDSTTRVSGAADVYLVVDESGSMSGEHRWMNDLVPALESGLQSAGVGNELSNLYGLVGYERNPDYKRFQDQLMVGAADFTQLSNQLRLYGGTEDGYHAMMSTLNDYPLRDKTAHNLILVTDEDRDVTRSISAEMMFNGLFESKVILNSVVNATFRCGDGTSAIGMTADGLGFVADGKGSYYTCTNTTAISGSGRTIDDYVHLAIASGGAAWDLNFLRSGGLRAQSFSKALVDIKVQEIIDQLPPILQADVQLNTLSLLETDNNNVTVNVELRNRGLEASLGDLNVVFYSDGQLLGQQPITALYPGEVQTVSLTGVNDQALGGHLSALVVTATDECVSDNNVIKAAVARVKVADSVGASDSQWLAVNVADINQLPVLAPISPVTLEVGEAYSYALEVSEKDPGDGLSFGLIDGPATMAINESSGVLTWRPTQSDVGQFIATVGVVDLQGELASTQIEFNVSDFLRAPIIESTAVLEASVGASYYYHVIASSDRGANLTYKLVQAPKGMSINKETGEIVWRPDMPTKDGGHGVIVEVIDDKNLTAIQSFSVKVLASGAAPEFNSSPNTYLQLGSTFEYIVQVSTADGNPATLTLTTAPAGMALDAATNTVTWQPSASGIYTVAITATSQGGVSTTQSFDLQVADTQNLPPQITSTASFTKHADNSLVYRVAATDPEGTALTYQLQEAPTGMVVSQAGVISWPAAEQVDGKHSVRIRVTDADGVFAEQAFSFSYYPSNGAPLIDSTPLGVAAVDSQYIYQLTASDPDGDPVYFVLKTAPLGAVLDANNQVLWTPTASQLGTHNFEIVVEDALGAKSAQSFSVLVREILNNTAPQIQSTPSFSAFVGQSYQYQMSASDAEGHNIIYRLGSVPAGVSLSEQGLLTWTPSISQQGAQAFVVRAFDSFGAYSEQQYNVTVNAGDKPVITSTPVLSAYTDLPYQYQVAVTDLDGDSISYQLLTAPSGMSIDATGLITWSPTTQVLGVHPIEIHVNDPVGNTDTQQFNLTVKYQGNSLAPEIISEANTRAKTGEVYRYQVIAKDPDGDALSYQLGNVPSGVSIDSNGLLIWQPTEAQVGLHSLSVVVKDVTGKSVTQQFNVAVTAPGPFNRRVCR</sequence>
<evidence type="ECO:0000259" key="3">
    <source>
        <dbReference type="SMART" id="SM00736"/>
    </source>
</evidence>
<dbReference type="GO" id="GO:0016020">
    <property type="term" value="C:membrane"/>
    <property type="evidence" value="ECO:0007669"/>
    <property type="project" value="InterPro"/>
</dbReference>
<dbReference type="PANTHER" id="PTHR24273">
    <property type="entry name" value="FI04643P-RELATED"/>
    <property type="match status" value="1"/>
</dbReference>
<dbReference type="GO" id="GO:0007156">
    <property type="term" value="P:homophilic cell adhesion via plasma membrane adhesion molecules"/>
    <property type="evidence" value="ECO:0007669"/>
    <property type="project" value="InterPro"/>
</dbReference>